<name>A0A9N7YPI9_PLEPL</name>
<dbReference type="Proteomes" id="UP001153269">
    <property type="component" value="Unassembled WGS sequence"/>
</dbReference>
<evidence type="ECO:0000313" key="1">
    <source>
        <dbReference type="EMBL" id="CAB1433128.1"/>
    </source>
</evidence>
<dbReference type="EMBL" id="CADEAL010001524">
    <property type="protein sequence ID" value="CAB1433128.1"/>
    <property type="molecule type" value="Genomic_DNA"/>
</dbReference>
<sequence>MHVREQEDNGGTCLKVWLSALRLHQVLCQVQPSYSAALHHPLSLLTLIDSLKSSILVLPRRQTDREEERLRENKIEIDTPANDARSPCGAKALATRPQCAASLICAYAISEFLHEEYDTSWQECPTKKSAGCIPITGEFRCRTEERA</sequence>
<organism evidence="1 2">
    <name type="scientific">Pleuronectes platessa</name>
    <name type="common">European plaice</name>
    <dbReference type="NCBI Taxonomy" id="8262"/>
    <lineage>
        <taxon>Eukaryota</taxon>
        <taxon>Metazoa</taxon>
        <taxon>Chordata</taxon>
        <taxon>Craniata</taxon>
        <taxon>Vertebrata</taxon>
        <taxon>Euteleostomi</taxon>
        <taxon>Actinopterygii</taxon>
        <taxon>Neopterygii</taxon>
        <taxon>Teleostei</taxon>
        <taxon>Neoteleostei</taxon>
        <taxon>Acanthomorphata</taxon>
        <taxon>Carangaria</taxon>
        <taxon>Pleuronectiformes</taxon>
        <taxon>Pleuronectoidei</taxon>
        <taxon>Pleuronectidae</taxon>
        <taxon>Pleuronectes</taxon>
    </lineage>
</organism>
<evidence type="ECO:0000313" key="2">
    <source>
        <dbReference type="Proteomes" id="UP001153269"/>
    </source>
</evidence>
<protein>
    <submittedName>
        <fullName evidence="1">Uncharacterized protein</fullName>
    </submittedName>
</protein>
<accession>A0A9N7YPI9</accession>
<proteinExistence type="predicted"/>
<comment type="caution">
    <text evidence="1">The sequence shown here is derived from an EMBL/GenBank/DDBJ whole genome shotgun (WGS) entry which is preliminary data.</text>
</comment>
<dbReference type="AlphaFoldDB" id="A0A9N7YPI9"/>
<keyword evidence="2" id="KW-1185">Reference proteome</keyword>
<gene>
    <name evidence="1" type="ORF">PLEPLA_LOCUS21216</name>
</gene>
<reference evidence="1" key="1">
    <citation type="submission" date="2020-03" db="EMBL/GenBank/DDBJ databases">
        <authorList>
            <person name="Weist P."/>
        </authorList>
    </citation>
    <scope>NUCLEOTIDE SEQUENCE</scope>
</reference>